<dbReference type="EMBL" id="MT142977">
    <property type="protein sequence ID" value="QJA91297.1"/>
    <property type="molecule type" value="Genomic_DNA"/>
</dbReference>
<sequence>MAIAWALMSLLWLFSMVALLIQVCAWALVKSVRLTWIIIKYVQKLCSGSNKGLLKPAHNLTQKGLDDLVQGLTEEVNLGLAAHAKETMPPEQASAFMQGVRDGMMKEAKLFGKQLAK</sequence>
<gene>
    <name evidence="1" type="ORF">MM415B03409_0002</name>
</gene>
<organism evidence="1">
    <name type="scientific">viral metagenome</name>
    <dbReference type="NCBI Taxonomy" id="1070528"/>
    <lineage>
        <taxon>unclassified sequences</taxon>
        <taxon>metagenomes</taxon>
        <taxon>organismal metagenomes</taxon>
    </lineage>
</organism>
<reference evidence="1" key="1">
    <citation type="submission" date="2020-03" db="EMBL/GenBank/DDBJ databases">
        <title>The deep terrestrial virosphere.</title>
        <authorList>
            <person name="Holmfeldt K."/>
            <person name="Nilsson E."/>
            <person name="Simone D."/>
            <person name="Lopez-Fernandez M."/>
            <person name="Wu X."/>
            <person name="de Brujin I."/>
            <person name="Lundin D."/>
            <person name="Andersson A."/>
            <person name="Bertilsson S."/>
            <person name="Dopson M."/>
        </authorList>
    </citation>
    <scope>NUCLEOTIDE SEQUENCE</scope>
    <source>
        <strain evidence="1">MM415B03409</strain>
    </source>
</reference>
<name>A0A6M3L8F7_9ZZZZ</name>
<protein>
    <submittedName>
        <fullName evidence="1">Uncharacterized protein</fullName>
    </submittedName>
</protein>
<evidence type="ECO:0000313" key="1">
    <source>
        <dbReference type="EMBL" id="QJA91297.1"/>
    </source>
</evidence>
<proteinExistence type="predicted"/>
<accession>A0A6M3L8F7</accession>
<dbReference type="AlphaFoldDB" id="A0A6M3L8F7"/>